<dbReference type="AlphaFoldDB" id="A0A383DHM1"/>
<sequence>MHPVELHCWHFMSYPYLPDDFDEKYDTGWVTVPNKLWDREKTDGLYQEYIDQLAYGEELGFDGLVLNEHHQNIYGLMPSPNIIAAALTQRTSTAKIVVLGNLLPLHLNPLRVAEEYAMIDSITSGRLIAGFAVGGGPEAYNYQVSSPKARRQFWESIDLIVRAWTDDGPFEHEGKFYPLRYVNIWPKPRQTPHPPVWIPGALSSETMQEVAKRGFDYFLSSRT</sequence>
<dbReference type="Gene3D" id="3.20.20.30">
    <property type="entry name" value="Luciferase-like domain"/>
    <property type="match status" value="1"/>
</dbReference>
<dbReference type="InterPro" id="IPR036661">
    <property type="entry name" value="Luciferase-like_sf"/>
</dbReference>
<feature type="non-terminal residue" evidence="2">
    <location>
        <position position="223"/>
    </location>
</feature>
<evidence type="ECO:0000259" key="1">
    <source>
        <dbReference type="Pfam" id="PF00296"/>
    </source>
</evidence>
<dbReference type="GO" id="GO:0016705">
    <property type="term" value="F:oxidoreductase activity, acting on paired donors, with incorporation or reduction of molecular oxygen"/>
    <property type="evidence" value="ECO:0007669"/>
    <property type="project" value="InterPro"/>
</dbReference>
<evidence type="ECO:0000313" key="2">
    <source>
        <dbReference type="EMBL" id="SVE43820.1"/>
    </source>
</evidence>
<proteinExistence type="predicted"/>
<dbReference type="Pfam" id="PF00296">
    <property type="entry name" value="Bac_luciferase"/>
    <property type="match status" value="1"/>
</dbReference>
<dbReference type="PANTHER" id="PTHR30137">
    <property type="entry name" value="LUCIFERASE-LIKE MONOOXYGENASE"/>
    <property type="match status" value="1"/>
</dbReference>
<reference evidence="2" key="1">
    <citation type="submission" date="2018-05" db="EMBL/GenBank/DDBJ databases">
        <authorList>
            <person name="Lanie J.A."/>
            <person name="Ng W.-L."/>
            <person name="Kazmierczak K.M."/>
            <person name="Andrzejewski T.M."/>
            <person name="Davidsen T.M."/>
            <person name="Wayne K.J."/>
            <person name="Tettelin H."/>
            <person name="Glass J.I."/>
            <person name="Rusch D."/>
            <person name="Podicherti R."/>
            <person name="Tsui H.-C.T."/>
            <person name="Winkler M.E."/>
        </authorList>
    </citation>
    <scope>NUCLEOTIDE SEQUENCE</scope>
</reference>
<dbReference type="InterPro" id="IPR011251">
    <property type="entry name" value="Luciferase-like_dom"/>
</dbReference>
<organism evidence="2">
    <name type="scientific">marine metagenome</name>
    <dbReference type="NCBI Taxonomy" id="408172"/>
    <lineage>
        <taxon>unclassified sequences</taxon>
        <taxon>metagenomes</taxon>
        <taxon>ecological metagenomes</taxon>
    </lineage>
</organism>
<dbReference type="InterPro" id="IPR050766">
    <property type="entry name" value="Bact_Lucif_Oxidored"/>
</dbReference>
<name>A0A383DHM1_9ZZZZ</name>
<accession>A0A383DHM1</accession>
<dbReference type="SUPFAM" id="SSF51679">
    <property type="entry name" value="Bacterial luciferase-like"/>
    <property type="match status" value="1"/>
</dbReference>
<dbReference type="GO" id="GO:0005829">
    <property type="term" value="C:cytosol"/>
    <property type="evidence" value="ECO:0007669"/>
    <property type="project" value="TreeGrafter"/>
</dbReference>
<protein>
    <recommendedName>
        <fullName evidence="1">Luciferase-like domain-containing protein</fullName>
    </recommendedName>
</protein>
<feature type="domain" description="Luciferase-like" evidence="1">
    <location>
        <begin position="33"/>
        <end position="219"/>
    </location>
</feature>
<dbReference type="PANTHER" id="PTHR30137:SF6">
    <property type="entry name" value="LUCIFERASE-LIKE MONOOXYGENASE"/>
    <property type="match status" value="1"/>
</dbReference>
<gene>
    <name evidence="2" type="ORF">METZ01_LOCUS496674</name>
</gene>
<dbReference type="EMBL" id="UINC01217288">
    <property type="protein sequence ID" value="SVE43820.1"/>
    <property type="molecule type" value="Genomic_DNA"/>
</dbReference>